<dbReference type="Proteomes" id="UP000683000">
    <property type="component" value="Unassembled WGS sequence"/>
</dbReference>
<dbReference type="GO" id="GO:0003712">
    <property type="term" value="F:transcription coregulator activity"/>
    <property type="evidence" value="ECO:0007669"/>
    <property type="project" value="InterPro"/>
</dbReference>
<evidence type="ECO:0000256" key="2">
    <source>
        <dbReference type="ARBA" id="ARBA00008089"/>
    </source>
</evidence>
<gene>
    <name evidence="7" type="primary">MED9</name>
    <name evidence="8" type="ORF">JVT61DRAFT_13563</name>
</gene>
<keyword evidence="9" id="KW-1185">Reference proteome</keyword>
<evidence type="ECO:0000256" key="1">
    <source>
        <dbReference type="ARBA" id="ARBA00004123"/>
    </source>
</evidence>
<keyword evidence="6 7" id="KW-0539">Nucleus</keyword>
<comment type="subcellular location">
    <subcellularLocation>
        <location evidence="1 7">Nucleus</location>
    </subcellularLocation>
</comment>
<dbReference type="GO" id="GO:0006357">
    <property type="term" value="P:regulation of transcription by RNA polymerase II"/>
    <property type="evidence" value="ECO:0007669"/>
    <property type="project" value="InterPro"/>
</dbReference>
<dbReference type="OrthoDB" id="2563275at2759"/>
<comment type="similarity">
    <text evidence="2 7">Belongs to the Mediator complex subunit 9 family.</text>
</comment>
<reference evidence="8" key="1">
    <citation type="submission" date="2021-03" db="EMBL/GenBank/DDBJ databases">
        <title>Evolutionary innovations through gain and loss of genes in the ectomycorrhizal Boletales.</title>
        <authorList>
            <person name="Wu G."/>
            <person name="Miyauchi S."/>
            <person name="Morin E."/>
            <person name="Yang Z.-L."/>
            <person name="Xu J."/>
            <person name="Martin F.M."/>
        </authorList>
    </citation>
    <scope>NUCLEOTIDE SEQUENCE</scope>
    <source>
        <strain evidence="8">BR01</strain>
    </source>
</reference>
<organism evidence="8 9">
    <name type="scientific">Boletus reticuloceps</name>
    <dbReference type="NCBI Taxonomy" id="495285"/>
    <lineage>
        <taxon>Eukaryota</taxon>
        <taxon>Fungi</taxon>
        <taxon>Dikarya</taxon>
        <taxon>Basidiomycota</taxon>
        <taxon>Agaricomycotina</taxon>
        <taxon>Agaricomycetes</taxon>
        <taxon>Agaricomycetidae</taxon>
        <taxon>Boletales</taxon>
        <taxon>Boletineae</taxon>
        <taxon>Boletaceae</taxon>
        <taxon>Boletoideae</taxon>
        <taxon>Boletus</taxon>
    </lineage>
</organism>
<evidence type="ECO:0000256" key="7">
    <source>
        <dbReference type="RuleBase" id="RU364145"/>
    </source>
</evidence>
<evidence type="ECO:0000313" key="9">
    <source>
        <dbReference type="Proteomes" id="UP000683000"/>
    </source>
</evidence>
<evidence type="ECO:0000256" key="4">
    <source>
        <dbReference type="ARBA" id="ARBA00023159"/>
    </source>
</evidence>
<name>A0A8I2YDG0_9AGAM</name>
<dbReference type="GO" id="GO:0016592">
    <property type="term" value="C:mediator complex"/>
    <property type="evidence" value="ECO:0007669"/>
    <property type="project" value="InterPro"/>
</dbReference>
<keyword evidence="4 7" id="KW-0010">Activator</keyword>
<sequence length="126" mass="13929">MMETSSTAIPARLFSTIIPNLISVLKHTQSAEGVVTPQAKQALLQATNDLKNTLTQAKDYASSIPGGELNFQEQDELLLMLEKLRDHKWQELAHFAHKVTSEAKLFTQVEDVKMEVDSTASTPFGS</sequence>
<evidence type="ECO:0000256" key="6">
    <source>
        <dbReference type="ARBA" id="ARBA00023242"/>
    </source>
</evidence>
<protein>
    <recommendedName>
        <fullName evidence="7">Mediator of RNA polymerase II transcription subunit 9</fullName>
    </recommendedName>
    <alternativeName>
        <fullName evidence="7">Mediator complex subunit 9</fullName>
    </alternativeName>
</protein>
<proteinExistence type="inferred from homology"/>
<keyword evidence="5 7" id="KW-0804">Transcription</keyword>
<evidence type="ECO:0000256" key="5">
    <source>
        <dbReference type="ARBA" id="ARBA00023163"/>
    </source>
</evidence>
<comment type="subunit">
    <text evidence="7">Component of the Mediator complex.</text>
</comment>
<dbReference type="InterPro" id="IPR011425">
    <property type="entry name" value="Med9"/>
</dbReference>
<dbReference type="AlphaFoldDB" id="A0A8I2YDG0"/>
<evidence type="ECO:0000313" key="8">
    <source>
        <dbReference type="EMBL" id="KAG6369792.1"/>
    </source>
</evidence>
<accession>A0A8I2YDG0</accession>
<dbReference type="EMBL" id="JAGFBS010000065">
    <property type="protein sequence ID" value="KAG6369792.1"/>
    <property type="molecule type" value="Genomic_DNA"/>
</dbReference>
<evidence type="ECO:0000256" key="3">
    <source>
        <dbReference type="ARBA" id="ARBA00023015"/>
    </source>
</evidence>
<keyword evidence="3 7" id="KW-0805">Transcription regulation</keyword>
<dbReference type="Pfam" id="PF07544">
    <property type="entry name" value="Med9"/>
    <property type="match status" value="1"/>
</dbReference>
<comment type="caution">
    <text evidence="8">The sequence shown here is derived from an EMBL/GenBank/DDBJ whole genome shotgun (WGS) entry which is preliminary data.</text>
</comment>
<comment type="function">
    <text evidence="7">Component of the Mediator complex, a coactivator involved in the regulated transcription of nearly all RNA polymerase II-dependent genes. Mediator functions as a bridge to convey information from gene-specific regulatory proteins to the basal RNA polymerase II transcription machinery. Mediator is recruited to promoters by direct interactions with regulatory proteins and serves as a scaffold for the assembly of a functional preinitiation complex with RNA polymerase II and the general transcription factors.</text>
</comment>